<proteinExistence type="predicted"/>
<accession>A0A3L7A1B9</accession>
<dbReference type="GO" id="GO:0016787">
    <property type="term" value="F:hydrolase activity"/>
    <property type="evidence" value="ECO:0007669"/>
    <property type="project" value="UniProtKB-KW"/>
</dbReference>
<dbReference type="Pfam" id="PF00702">
    <property type="entry name" value="Hydrolase"/>
    <property type="match status" value="1"/>
</dbReference>
<dbReference type="SFLD" id="SFLDG01129">
    <property type="entry name" value="C1.5:_HAD__Beta-PGM__Phosphata"/>
    <property type="match status" value="1"/>
</dbReference>
<dbReference type="AlphaFoldDB" id="A0A3L7A1B9"/>
<dbReference type="InterPro" id="IPR023214">
    <property type="entry name" value="HAD_sf"/>
</dbReference>
<dbReference type="NCBIfam" id="TIGR01549">
    <property type="entry name" value="HAD-SF-IA-v1"/>
    <property type="match status" value="1"/>
</dbReference>
<dbReference type="OrthoDB" id="9810501at2"/>
<gene>
    <name evidence="4" type="ORF">D9V29_01130</name>
</gene>
<dbReference type="SUPFAM" id="SSF56784">
    <property type="entry name" value="HAD-like"/>
    <property type="match status" value="1"/>
</dbReference>
<evidence type="ECO:0000256" key="1">
    <source>
        <dbReference type="ARBA" id="ARBA00001946"/>
    </source>
</evidence>
<evidence type="ECO:0000256" key="3">
    <source>
        <dbReference type="ARBA" id="ARBA00022842"/>
    </source>
</evidence>
<dbReference type="Proteomes" id="UP000270299">
    <property type="component" value="Unassembled WGS sequence"/>
</dbReference>
<dbReference type="EMBL" id="RCUV01000001">
    <property type="protein sequence ID" value="RLP73927.1"/>
    <property type="molecule type" value="Genomic_DNA"/>
</dbReference>
<dbReference type="PRINTS" id="PR00413">
    <property type="entry name" value="HADHALOGNASE"/>
</dbReference>
<name>A0A3L7A1B9_9MICO</name>
<keyword evidence="2 4" id="KW-0378">Hydrolase</keyword>
<dbReference type="PANTHER" id="PTHR46470:SF4">
    <property type="entry name" value="5-AMINO-6-(5-PHOSPHO-D-RIBITYLAMINO)URACIL PHOSPHATASE YIGB"/>
    <property type="match status" value="1"/>
</dbReference>
<organism evidence="4 5">
    <name type="scientific">Mycetocola manganoxydans</name>
    <dbReference type="NCBI Taxonomy" id="699879"/>
    <lineage>
        <taxon>Bacteria</taxon>
        <taxon>Bacillati</taxon>
        <taxon>Actinomycetota</taxon>
        <taxon>Actinomycetes</taxon>
        <taxon>Micrococcales</taxon>
        <taxon>Microbacteriaceae</taxon>
        <taxon>Mycetocola</taxon>
    </lineage>
</organism>
<dbReference type="SFLD" id="SFLDS00003">
    <property type="entry name" value="Haloacid_Dehalogenase"/>
    <property type="match status" value="1"/>
</dbReference>
<dbReference type="InterPro" id="IPR051400">
    <property type="entry name" value="HAD-like_hydrolase"/>
</dbReference>
<keyword evidence="5" id="KW-1185">Reference proteome</keyword>
<protein>
    <submittedName>
        <fullName evidence="4">HAD family hydrolase</fullName>
    </submittedName>
</protein>
<reference evidence="4 5" key="1">
    <citation type="submission" date="2018-10" db="EMBL/GenBank/DDBJ databases">
        <authorList>
            <person name="Li J."/>
        </authorList>
    </citation>
    <scope>NUCLEOTIDE SEQUENCE [LARGE SCALE GENOMIC DNA]</scope>
    <source>
        <strain evidence="4 5">CCTCC AB209002</strain>
    </source>
</reference>
<dbReference type="InterPro" id="IPR006439">
    <property type="entry name" value="HAD-SF_hydro_IA"/>
</dbReference>
<comment type="cofactor">
    <cofactor evidence="1">
        <name>Mg(2+)</name>
        <dbReference type="ChEBI" id="CHEBI:18420"/>
    </cofactor>
</comment>
<comment type="caution">
    <text evidence="4">The sequence shown here is derived from an EMBL/GenBank/DDBJ whole genome shotgun (WGS) entry which is preliminary data.</text>
</comment>
<dbReference type="PANTHER" id="PTHR46470">
    <property type="entry name" value="N-ACYLNEURAMINATE-9-PHOSPHATASE"/>
    <property type="match status" value="1"/>
</dbReference>
<evidence type="ECO:0000313" key="4">
    <source>
        <dbReference type="EMBL" id="RLP73927.1"/>
    </source>
</evidence>
<dbReference type="GO" id="GO:0044281">
    <property type="term" value="P:small molecule metabolic process"/>
    <property type="evidence" value="ECO:0007669"/>
    <property type="project" value="UniProtKB-ARBA"/>
</dbReference>
<dbReference type="Gene3D" id="3.40.50.1000">
    <property type="entry name" value="HAD superfamily/HAD-like"/>
    <property type="match status" value="1"/>
</dbReference>
<dbReference type="InterPro" id="IPR036412">
    <property type="entry name" value="HAD-like_sf"/>
</dbReference>
<evidence type="ECO:0000256" key="2">
    <source>
        <dbReference type="ARBA" id="ARBA00022801"/>
    </source>
</evidence>
<sequence>MKALALFDLDDTLMDHRGAVSRGILRHVEASGVFALDDRERSVALWHELEDRHYHRYLSKELTFAGQRRARATDFAAAHGVTLSDVEADAFFDTYFESYRGAWELFDDALPCLDRLAAAGVRLGVITNGELDYQRVKLDRTGLGDRFEHVVASGAVGVAKPDPVIFERACALFDADPADALYVGDRLLTDAVGAASAGLDGVWLNRFGDDIVVGGIGHGSTVRDPFELAEESGVRTIASLADL</sequence>
<keyword evidence="3" id="KW-0460">Magnesium</keyword>
<dbReference type="Gene3D" id="1.20.120.1600">
    <property type="match status" value="1"/>
</dbReference>
<dbReference type="RefSeq" id="WP_121671478.1">
    <property type="nucleotide sequence ID" value="NZ_BMXM01000002.1"/>
</dbReference>
<evidence type="ECO:0000313" key="5">
    <source>
        <dbReference type="Proteomes" id="UP000270299"/>
    </source>
</evidence>